<dbReference type="OrthoDB" id="5358398at2759"/>
<dbReference type="PANTHER" id="PTHR38695:SF1">
    <property type="entry name" value="AMINO ACID PERMEASE_ SLC12A DOMAIN-CONTAINING PROTEIN"/>
    <property type="match status" value="1"/>
</dbReference>
<gene>
    <name evidence="2" type="ORF">DACRYDRAFT_24272</name>
</gene>
<sequence>MRGTGSANPSVYLFASLIRTWRWIWGMDGTSSLPIRKWVESNRVREPLYGRTYLDEAAIPVRRAPRPRLLHQGVPHRQVPQMLDHKLEQELKTIFKEFGISHSLRIGEIAIEPNAVALFLPSTPPSNNGHVHPEFLVPITHLANAHEFAHVHGGESSLHLFLAPLDAALAIERGWAVRFPLAGCVGPWGHARGRVMVYAPRDEQEVKVIMRLVKAGYDYLTDAPKN</sequence>
<dbReference type="InterPro" id="IPR040841">
    <property type="entry name" value="Luciferase_dom"/>
</dbReference>
<proteinExistence type="predicted"/>
<dbReference type="HOGENOM" id="CLU_063954_1_0_1"/>
<dbReference type="InterPro" id="IPR048273">
    <property type="entry name" value="Luciferase"/>
</dbReference>
<feature type="domain" description="Luciferase" evidence="1">
    <location>
        <begin position="146"/>
        <end position="215"/>
    </location>
</feature>
<evidence type="ECO:0000313" key="2">
    <source>
        <dbReference type="EMBL" id="EJT98679.1"/>
    </source>
</evidence>
<dbReference type="Proteomes" id="UP000030653">
    <property type="component" value="Unassembled WGS sequence"/>
</dbReference>
<organism evidence="2 3">
    <name type="scientific">Dacryopinax primogenitus (strain DJM 731)</name>
    <name type="common">Brown rot fungus</name>
    <dbReference type="NCBI Taxonomy" id="1858805"/>
    <lineage>
        <taxon>Eukaryota</taxon>
        <taxon>Fungi</taxon>
        <taxon>Dikarya</taxon>
        <taxon>Basidiomycota</taxon>
        <taxon>Agaricomycotina</taxon>
        <taxon>Dacrymycetes</taxon>
        <taxon>Dacrymycetales</taxon>
        <taxon>Dacrymycetaceae</taxon>
        <taxon>Dacryopinax</taxon>
    </lineage>
</organism>
<evidence type="ECO:0000259" key="1">
    <source>
        <dbReference type="Pfam" id="PF17648"/>
    </source>
</evidence>
<dbReference type="STRING" id="1858805.M5FTH6"/>
<protein>
    <recommendedName>
        <fullName evidence="1">Luciferase domain-containing protein</fullName>
    </recommendedName>
</protein>
<evidence type="ECO:0000313" key="3">
    <source>
        <dbReference type="Proteomes" id="UP000030653"/>
    </source>
</evidence>
<dbReference type="AlphaFoldDB" id="M5FTH6"/>
<reference evidence="2 3" key="1">
    <citation type="journal article" date="2012" name="Science">
        <title>The Paleozoic origin of enzymatic lignin decomposition reconstructed from 31 fungal genomes.</title>
        <authorList>
            <person name="Floudas D."/>
            <person name="Binder M."/>
            <person name="Riley R."/>
            <person name="Barry K."/>
            <person name="Blanchette R.A."/>
            <person name="Henrissat B."/>
            <person name="Martinez A.T."/>
            <person name="Otillar R."/>
            <person name="Spatafora J.W."/>
            <person name="Yadav J.S."/>
            <person name="Aerts A."/>
            <person name="Benoit I."/>
            <person name="Boyd A."/>
            <person name="Carlson A."/>
            <person name="Copeland A."/>
            <person name="Coutinho P.M."/>
            <person name="de Vries R.P."/>
            <person name="Ferreira P."/>
            <person name="Findley K."/>
            <person name="Foster B."/>
            <person name="Gaskell J."/>
            <person name="Glotzer D."/>
            <person name="Gorecki P."/>
            <person name="Heitman J."/>
            <person name="Hesse C."/>
            <person name="Hori C."/>
            <person name="Igarashi K."/>
            <person name="Jurgens J.A."/>
            <person name="Kallen N."/>
            <person name="Kersten P."/>
            <person name="Kohler A."/>
            <person name="Kuees U."/>
            <person name="Kumar T.K.A."/>
            <person name="Kuo A."/>
            <person name="LaButti K."/>
            <person name="Larrondo L.F."/>
            <person name="Lindquist E."/>
            <person name="Ling A."/>
            <person name="Lombard V."/>
            <person name="Lucas S."/>
            <person name="Lundell T."/>
            <person name="Martin R."/>
            <person name="McLaughlin D.J."/>
            <person name="Morgenstern I."/>
            <person name="Morin E."/>
            <person name="Murat C."/>
            <person name="Nagy L.G."/>
            <person name="Nolan M."/>
            <person name="Ohm R.A."/>
            <person name="Patyshakuliyeva A."/>
            <person name="Rokas A."/>
            <person name="Ruiz-Duenas F.J."/>
            <person name="Sabat G."/>
            <person name="Salamov A."/>
            <person name="Samejima M."/>
            <person name="Schmutz J."/>
            <person name="Slot J.C."/>
            <person name="St John F."/>
            <person name="Stenlid J."/>
            <person name="Sun H."/>
            <person name="Sun S."/>
            <person name="Syed K."/>
            <person name="Tsang A."/>
            <person name="Wiebenga A."/>
            <person name="Young D."/>
            <person name="Pisabarro A."/>
            <person name="Eastwood D.C."/>
            <person name="Martin F."/>
            <person name="Cullen D."/>
            <person name="Grigoriev I.V."/>
            <person name="Hibbett D.S."/>
        </authorList>
    </citation>
    <scope>NUCLEOTIDE SEQUENCE [LARGE SCALE GENOMIC DNA]</scope>
    <source>
        <strain evidence="2 3">DJM-731 SS1</strain>
    </source>
</reference>
<dbReference type="EMBL" id="JH795872">
    <property type="protein sequence ID" value="EJT98679.1"/>
    <property type="molecule type" value="Genomic_DNA"/>
</dbReference>
<name>M5FTH6_DACPD</name>
<keyword evidence="3" id="KW-1185">Reference proteome</keyword>
<dbReference type="RefSeq" id="XP_040625577.1">
    <property type="nucleotide sequence ID" value="XM_040773618.1"/>
</dbReference>
<dbReference type="Pfam" id="PF17648">
    <property type="entry name" value="Luciferase"/>
    <property type="match status" value="1"/>
</dbReference>
<accession>M5FTH6</accession>
<dbReference type="PANTHER" id="PTHR38695">
    <property type="entry name" value="AMINO ACID PERMEASE_ SLC12A DOMAIN-CONTAINING PROTEIN"/>
    <property type="match status" value="1"/>
</dbReference>
<dbReference type="GeneID" id="63688680"/>